<name>A0AAE1DU54_9GAST</name>
<accession>A0AAE1DU54</accession>
<evidence type="ECO:0000313" key="1">
    <source>
        <dbReference type="EMBL" id="KAK3783166.1"/>
    </source>
</evidence>
<dbReference type="EMBL" id="JAWDGP010002436">
    <property type="protein sequence ID" value="KAK3783166.1"/>
    <property type="molecule type" value="Genomic_DNA"/>
</dbReference>
<comment type="caution">
    <text evidence="1">The sequence shown here is derived from an EMBL/GenBank/DDBJ whole genome shotgun (WGS) entry which is preliminary data.</text>
</comment>
<sequence length="151" mass="17050">MWRAGISIGYDIIGISKLGAFCSKIVKNKVFIETGVVCRLIASPDCRGGARIGQYRPASQCCCSHTRVLELALRGAGARWLKLDKQRRQTEGEVRSGTLVSHRPDGRGAGALRPTLARERWSGHFHRNWRKTDRGGTFYSTVLGFYKRWRR</sequence>
<protein>
    <submittedName>
        <fullName evidence="1">Uncharacterized protein</fullName>
    </submittedName>
</protein>
<organism evidence="1 2">
    <name type="scientific">Elysia crispata</name>
    <name type="common">lettuce slug</name>
    <dbReference type="NCBI Taxonomy" id="231223"/>
    <lineage>
        <taxon>Eukaryota</taxon>
        <taxon>Metazoa</taxon>
        <taxon>Spiralia</taxon>
        <taxon>Lophotrochozoa</taxon>
        <taxon>Mollusca</taxon>
        <taxon>Gastropoda</taxon>
        <taxon>Heterobranchia</taxon>
        <taxon>Euthyneura</taxon>
        <taxon>Panpulmonata</taxon>
        <taxon>Sacoglossa</taxon>
        <taxon>Placobranchoidea</taxon>
        <taxon>Plakobranchidae</taxon>
        <taxon>Elysia</taxon>
    </lineage>
</organism>
<dbReference type="Proteomes" id="UP001283361">
    <property type="component" value="Unassembled WGS sequence"/>
</dbReference>
<evidence type="ECO:0000313" key="2">
    <source>
        <dbReference type="Proteomes" id="UP001283361"/>
    </source>
</evidence>
<reference evidence="1" key="1">
    <citation type="journal article" date="2023" name="G3 (Bethesda)">
        <title>A reference genome for the long-term kleptoplast-retaining sea slug Elysia crispata morphotype clarki.</title>
        <authorList>
            <person name="Eastman K.E."/>
            <person name="Pendleton A.L."/>
            <person name="Shaikh M.A."/>
            <person name="Suttiyut T."/>
            <person name="Ogas R."/>
            <person name="Tomko P."/>
            <person name="Gavelis G."/>
            <person name="Widhalm J.R."/>
            <person name="Wisecaver J.H."/>
        </authorList>
    </citation>
    <scope>NUCLEOTIDE SEQUENCE</scope>
    <source>
        <strain evidence="1">ECLA1</strain>
    </source>
</reference>
<gene>
    <name evidence="1" type="ORF">RRG08_046960</name>
</gene>
<dbReference type="AlphaFoldDB" id="A0AAE1DU54"/>
<proteinExistence type="predicted"/>
<keyword evidence="2" id="KW-1185">Reference proteome</keyword>